<feature type="region of interest" description="Disordered" evidence="1">
    <location>
        <begin position="108"/>
        <end position="160"/>
    </location>
</feature>
<evidence type="ECO:0000313" key="3">
    <source>
        <dbReference type="Proteomes" id="UP000469452"/>
    </source>
</evidence>
<organism evidence="2 3">
    <name type="scientific">Aphanomyces astaci</name>
    <name type="common">Crayfish plague agent</name>
    <dbReference type="NCBI Taxonomy" id="112090"/>
    <lineage>
        <taxon>Eukaryota</taxon>
        <taxon>Sar</taxon>
        <taxon>Stramenopiles</taxon>
        <taxon>Oomycota</taxon>
        <taxon>Saprolegniomycetes</taxon>
        <taxon>Saprolegniales</taxon>
        <taxon>Verrucalvaceae</taxon>
        <taxon>Aphanomyces</taxon>
    </lineage>
</organism>
<gene>
    <name evidence="2" type="ORF">AaE_006507</name>
</gene>
<dbReference type="AlphaFoldDB" id="A0A6A5AJA9"/>
<name>A0A6A5AJA9_APHAT</name>
<evidence type="ECO:0000313" key="2">
    <source>
        <dbReference type="EMBL" id="KAF0751094.1"/>
    </source>
</evidence>
<proteinExistence type="predicted"/>
<comment type="caution">
    <text evidence="2">The sequence shown here is derived from an EMBL/GenBank/DDBJ whole genome shotgun (WGS) entry which is preliminary data.</text>
</comment>
<dbReference type="EMBL" id="VJMI01012052">
    <property type="protein sequence ID" value="KAF0751094.1"/>
    <property type="molecule type" value="Genomic_DNA"/>
</dbReference>
<protein>
    <submittedName>
        <fullName evidence="2">Uncharacterized protein</fullName>
    </submittedName>
</protein>
<dbReference type="Proteomes" id="UP000469452">
    <property type="component" value="Unassembled WGS sequence"/>
</dbReference>
<reference evidence="2 3" key="1">
    <citation type="submission" date="2019-06" db="EMBL/GenBank/DDBJ databases">
        <title>Genomics analysis of Aphanomyces spp. identifies a new class of oomycete effector associated with host adaptation.</title>
        <authorList>
            <person name="Gaulin E."/>
        </authorList>
    </citation>
    <scope>NUCLEOTIDE SEQUENCE [LARGE SCALE GENOMIC DNA]</scope>
    <source>
        <strain evidence="2 3">E</strain>
    </source>
</reference>
<evidence type="ECO:0000256" key="1">
    <source>
        <dbReference type="SAM" id="MobiDB-lite"/>
    </source>
</evidence>
<accession>A0A6A5AJA9</accession>
<sequence length="160" mass="17652">MWTSSYLSKVSVQTTGARAEEDAAVVLLSHAGPHGAGHGEGGREVVLKHCVPLGPRHLAEGRVLNLGGRVHKNVYSTMRGEDVLHHLATGLFVRTIRHDAVSILHRTTRTPVSPAEEPVDRCRPRHKSRRVHEEIWPIPARDHRPRPSPKLLARQSAASP</sequence>